<reference evidence="3 4" key="1">
    <citation type="submission" date="2018-10" db="EMBL/GenBank/DDBJ databases">
        <title>Phylogenomics of Brevibacillus.</title>
        <authorList>
            <person name="Dunlap C."/>
        </authorList>
    </citation>
    <scope>NUCLEOTIDE SEQUENCE [LARGE SCALE GENOMIC DNA]</scope>
    <source>
        <strain evidence="3 4">NRRL NRS 1219</strain>
    </source>
</reference>
<comment type="caution">
    <text evidence="3">The sequence shown here is derived from an EMBL/GenBank/DDBJ whole genome shotgun (WGS) entry which is preliminary data.</text>
</comment>
<reference evidence="2 5" key="2">
    <citation type="submission" date="2019-06" db="EMBL/GenBank/DDBJ databases">
        <title>Whole genome shotgun sequence of Brevibacillus agri NBRC 15538.</title>
        <authorList>
            <person name="Hosoyama A."/>
            <person name="Uohara A."/>
            <person name="Ohji S."/>
            <person name="Ichikawa N."/>
        </authorList>
    </citation>
    <scope>NUCLEOTIDE SEQUENCE [LARGE SCALE GENOMIC DNA]</scope>
    <source>
        <strain evidence="2 5">NBRC 15538</strain>
    </source>
</reference>
<sequence>MSKSKSVRTLLVIGTVLLHLTSPALAGQAAEPGQMMQQAARQQAESEHNRYEVAGITDPVAFEAFFDKLQEAVKAGNKAQVARMVQYPLRINKDGGSRYVQNEQQFLAEYDEIVTPKVKEALLAQNVRETFVNAQGVMVGNGELWLGQSGGKYVWFAVNL</sequence>
<dbReference type="EMBL" id="RHHN01000018">
    <property type="protein sequence ID" value="RNB58261.1"/>
    <property type="molecule type" value="Genomic_DNA"/>
</dbReference>
<dbReference type="OrthoDB" id="116695at2"/>
<feature type="signal peptide" evidence="1">
    <location>
        <begin position="1"/>
        <end position="26"/>
    </location>
</feature>
<dbReference type="EMBL" id="BJOD01000012">
    <property type="protein sequence ID" value="GED25338.1"/>
    <property type="molecule type" value="Genomic_DNA"/>
</dbReference>
<evidence type="ECO:0000313" key="3">
    <source>
        <dbReference type="EMBL" id="RNB58261.1"/>
    </source>
</evidence>
<evidence type="ECO:0000256" key="1">
    <source>
        <dbReference type="SAM" id="SignalP"/>
    </source>
</evidence>
<dbReference type="Proteomes" id="UP000317180">
    <property type="component" value="Unassembled WGS sequence"/>
</dbReference>
<dbReference type="AlphaFoldDB" id="A0A3M8B489"/>
<accession>A0A3M8B489</accession>
<evidence type="ECO:0000313" key="4">
    <source>
        <dbReference type="Proteomes" id="UP000276178"/>
    </source>
</evidence>
<dbReference type="Proteomes" id="UP000276178">
    <property type="component" value="Unassembled WGS sequence"/>
</dbReference>
<organism evidence="3 4">
    <name type="scientific">Brevibacillus agri</name>
    <dbReference type="NCBI Taxonomy" id="51101"/>
    <lineage>
        <taxon>Bacteria</taxon>
        <taxon>Bacillati</taxon>
        <taxon>Bacillota</taxon>
        <taxon>Bacilli</taxon>
        <taxon>Bacillales</taxon>
        <taxon>Paenibacillaceae</taxon>
        <taxon>Brevibacillus</taxon>
    </lineage>
</organism>
<gene>
    <name evidence="2" type="ORF">BAG01nite_14400</name>
    <name evidence="3" type="ORF">EB820_05810</name>
</gene>
<protein>
    <submittedName>
        <fullName evidence="3">Uncharacterized protein</fullName>
    </submittedName>
</protein>
<feature type="chain" id="PRO_5039648307" evidence="1">
    <location>
        <begin position="27"/>
        <end position="160"/>
    </location>
</feature>
<dbReference type="RefSeq" id="WP_026557015.1">
    <property type="nucleotide sequence ID" value="NZ_BJOD01000012.1"/>
</dbReference>
<evidence type="ECO:0000313" key="2">
    <source>
        <dbReference type="EMBL" id="GED25338.1"/>
    </source>
</evidence>
<proteinExistence type="predicted"/>
<keyword evidence="5" id="KW-1185">Reference proteome</keyword>
<dbReference type="GeneID" id="82812244"/>
<keyword evidence="1" id="KW-0732">Signal</keyword>
<name>A0A3M8B489_9BACL</name>
<evidence type="ECO:0000313" key="5">
    <source>
        <dbReference type="Proteomes" id="UP000317180"/>
    </source>
</evidence>